<dbReference type="EMBL" id="KN836159">
    <property type="protein sequence ID" value="KIK32651.1"/>
    <property type="molecule type" value="Genomic_DNA"/>
</dbReference>
<protein>
    <recommendedName>
        <fullName evidence="1">Fungal-type protein kinase domain-containing protein</fullName>
    </recommendedName>
</protein>
<organism evidence="2 3">
    <name type="scientific">Suillus luteus UH-Slu-Lm8-n1</name>
    <dbReference type="NCBI Taxonomy" id="930992"/>
    <lineage>
        <taxon>Eukaryota</taxon>
        <taxon>Fungi</taxon>
        <taxon>Dikarya</taxon>
        <taxon>Basidiomycota</taxon>
        <taxon>Agaricomycotina</taxon>
        <taxon>Agaricomycetes</taxon>
        <taxon>Agaricomycetidae</taxon>
        <taxon>Boletales</taxon>
        <taxon>Suillineae</taxon>
        <taxon>Suillaceae</taxon>
        <taxon>Suillus</taxon>
    </lineage>
</organism>
<dbReference type="Proteomes" id="UP000054485">
    <property type="component" value="Unassembled WGS sequence"/>
</dbReference>
<evidence type="ECO:0000313" key="2">
    <source>
        <dbReference type="EMBL" id="KIK32651.1"/>
    </source>
</evidence>
<feature type="non-terminal residue" evidence="2">
    <location>
        <position position="170"/>
    </location>
</feature>
<dbReference type="HOGENOM" id="CLU_134179_0_0_1"/>
<dbReference type="AlphaFoldDB" id="A0A0C9ZTK2"/>
<dbReference type="OrthoDB" id="2678618at2759"/>
<dbReference type="InParanoid" id="A0A0C9ZTK2"/>
<keyword evidence="3" id="KW-1185">Reference proteome</keyword>
<proteinExistence type="predicted"/>
<reference evidence="2 3" key="1">
    <citation type="submission" date="2014-04" db="EMBL/GenBank/DDBJ databases">
        <authorList>
            <consortium name="DOE Joint Genome Institute"/>
            <person name="Kuo A."/>
            <person name="Ruytinx J."/>
            <person name="Rineau F."/>
            <person name="Colpaert J."/>
            <person name="Kohler A."/>
            <person name="Nagy L.G."/>
            <person name="Floudas D."/>
            <person name="Copeland A."/>
            <person name="Barry K.W."/>
            <person name="Cichocki N."/>
            <person name="Veneault-Fourrey C."/>
            <person name="LaButti K."/>
            <person name="Lindquist E.A."/>
            <person name="Lipzen A."/>
            <person name="Lundell T."/>
            <person name="Morin E."/>
            <person name="Murat C."/>
            <person name="Sun H."/>
            <person name="Tunlid A."/>
            <person name="Henrissat B."/>
            <person name="Grigoriev I.V."/>
            <person name="Hibbett D.S."/>
            <person name="Martin F."/>
            <person name="Nordberg H.P."/>
            <person name="Cantor M.N."/>
            <person name="Hua S.X."/>
        </authorList>
    </citation>
    <scope>NUCLEOTIDE SEQUENCE [LARGE SCALE GENOMIC DNA]</scope>
    <source>
        <strain evidence="2 3">UH-Slu-Lm8-n1</strain>
    </source>
</reference>
<dbReference type="InterPro" id="IPR040976">
    <property type="entry name" value="Pkinase_fungal"/>
</dbReference>
<evidence type="ECO:0000259" key="1">
    <source>
        <dbReference type="Pfam" id="PF17667"/>
    </source>
</evidence>
<gene>
    <name evidence="2" type="ORF">CY34DRAFT_101009</name>
</gene>
<sequence length="170" mass="19051">MAGPSTTEVNFGSFFNTISSALLLKDPNLAHKHNLTRKWSAANSTRPVRGEEIARKPDLTLLDDLEARWDTIKAVCELTASPYLPSQTIAKSLDSKAYLLLKHQPWRHFALFISLCNGYRDLRVHLYDHSGGVVSPCTNIDKEPDKYLHIFSCIVFGNLECIGFDSTISI</sequence>
<name>A0A0C9ZTK2_9AGAM</name>
<reference evidence="3" key="2">
    <citation type="submission" date="2015-01" db="EMBL/GenBank/DDBJ databases">
        <title>Evolutionary Origins and Diversification of the Mycorrhizal Mutualists.</title>
        <authorList>
            <consortium name="DOE Joint Genome Institute"/>
            <consortium name="Mycorrhizal Genomics Consortium"/>
            <person name="Kohler A."/>
            <person name="Kuo A."/>
            <person name="Nagy L.G."/>
            <person name="Floudas D."/>
            <person name="Copeland A."/>
            <person name="Barry K.W."/>
            <person name="Cichocki N."/>
            <person name="Veneault-Fourrey C."/>
            <person name="LaButti K."/>
            <person name="Lindquist E.A."/>
            <person name="Lipzen A."/>
            <person name="Lundell T."/>
            <person name="Morin E."/>
            <person name="Murat C."/>
            <person name="Riley R."/>
            <person name="Ohm R."/>
            <person name="Sun H."/>
            <person name="Tunlid A."/>
            <person name="Henrissat B."/>
            <person name="Grigoriev I.V."/>
            <person name="Hibbett D.S."/>
            <person name="Martin F."/>
        </authorList>
    </citation>
    <scope>NUCLEOTIDE SEQUENCE [LARGE SCALE GENOMIC DNA]</scope>
    <source>
        <strain evidence="3">UH-Slu-Lm8-n1</strain>
    </source>
</reference>
<accession>A0A0C9ZTK2</accession>
<evidence type="ECO:0000313" key="3">
    <source>
        <dbReference type="Proteomes" id="UP000054485"/>
    </source>
</evidence>
<feature type="domain" description="Fungal-type protein kinase" evidence="1">
    <location>
        <begin position="63"/>
        <end position="168"/>
    </location>
</feature>
<dbReference type="Pfam" id="PF17667">
    <property type="entry name" value="Pkinase_fungal"/>
    <property type="match status" value="1"/>
</dbReference>